<dbReference type="Pfam" id="PF13511">
    <property type="entry name" value="DUF4124"/>
    <property type="match status" value="1"/>
</dbReference>
<sequence length="180" mass="19205">MKSRLILLLLASCAGTAFAQYKCTAANGAITFQQTPCFGAKSEEKLTVIPNGHPPARPASAASGASAVAAAAPPVATPPKANVDKLMLAKYERQRQRDTLLQAVQSAQDDKAARVQQRQADIANARKQFGDDPGNAALLRDALVEIDKRYDALTQLDESRIREAQAALANWDKAPALPVK</sequence>
<organism evidence="3 4">
    <name type="scientific">Scleromatobacter humisilvae</name>
    <dbReference type="NCBI Taxonomy" id="2897159"/>
    <lineage>
        <taxon>Bacteria</taxon>
        <taxon>Pseudomonadati</taxon>
        <taxon>Pseudomonadota</taxon>
        <taxon>Betaproteobacteria</taxon>
        <taxon>Burkholderiales</taxon>
        <taxon>Sphaerotilaceae</taxon>
        <taxon>Scleromatobacter</taxon>
    </lineage>
</organism>
<feature type="signal peptide" evidence="1">
    <location>
        <begin position="1"/>
        <end position="19"/>
    </location>
</feature>
<name>A0A9X2C1P4_9BURK</name>
<protein>
    <submittedName>
        <fullName evidence="3">DUF4124 domain-containing protein</fullName>
    </submittedName>
</protein>
<dbReference type="EMBL" id="JAJLJH010000002">
    <property type="protein sequence ID" value="MCK9685984.1"/>
    <property type="molecule type" value="Genomic_DNA"/>
</dbReference>
<keyword evidence="1" id="KW-0732">Signal</keyword>
<evidence type="ECO:0000256" key="1">
    <source>
        <dbReference type="SAM" id="SignalP"/>
    </source>
</evidence>
<gene>
    <name evidence="3" type="ORF">LPC04_09715</name>
</gene>
<reference evidence="3" key="1">
    <citation type="submission" date="2021-11" db="EMBL/GenBank/DDBJ databases">
        <title>BS-T2-15 a new species belonging to the Comamonadaceae family isolated from the soil of a French oak forest.</title>
        <authorList>
            <person name="Mieszkin S."/>
            <person name="Alain K."/>
        </authorList>
    </citation>
    <scope>NUCLEOTIDE SEQUENCE</scope>
    <source>
        <strain evidence="3">BS-T2-15</strain>
    </source>
</reference>
<feature type="domain" description="DUF4124" evidence="2">
    <location>
        <begin position="7"/>
        <end position="62"/>
    </location>
</feature>
<dbReference type="RefSeq" id="WP_275682018.1">
    <property type="nucleotide sequence ID" value="NZ_JAJLJH010000002.1"/>
</dbReference>
<proteinExistence type="predicted"/>
<dbReference type="AlphaFoldDB" id="A0A9X2C1P4"/>
<dbReference type="Proteomes" id="UP001139353">
    <property type="component" value="Unassembled WGS sequence"/>
</dbReference>
<evidence type="ECO:0000313" key="3">
    <source>
        <dbReference type="EMBL" id="MCK9685984.1"/>
    </source>
</evidence>
<keyword evidence="4" id="KW-1185">Reference proteome</keyword>
<evidence type="ECO:0000259" key="2">
    <source>
        <dbReference type="Pfam" id="PF13511"/>
    </source>
</evidence>
<evidence type="ECO:0000313" key="4">
    <source>
        <dbReference type="Proteomes" id="UP001139353"/>
    </source>
</evidence>
<comment type="caution">
    <text evidence="3">The sequence shown here is derived from an EMBL/GenBank/DDBJ whole genome shotgun (WGS) entry which is preliminary data.</text>
</comment>
<accession>A0A9X2C1P4</accession>
<feature type="chain" id="PRO_5040878382" evidence="1">
    <location>
        <begin position="20"/>
        <end position="180"/>
    </location>
</feature>
<dbReference type="InterPro" id="IPR025392">
    <property type="entry name" value="DUF4124"/>
</dbReference>